<feature type="binding site" evidence="4">
    <location>
        <position position="220"/>
    </location>
    <ligand>
        <name>Zn(2+)</name>
        <dbReference type="ChEBI" id="CHEBI:29105"/>
    </ligand>
</feature>
<evidence type="ECO:0000259" key="5">
    <source>
        <dbReference type="PROSITE" id="PS50305"/>
    </source>
</evidence>
<dbReference type="InterPro" id="IPR003000">
    <property type="entry name" value="Sirtuin"/>
</dbReference>
<comment type="catalytic activity">
    <reaction evidence="3">
        <text>N(6)-succinyl-L-lysyl-[protein] + NAD(+) + H2O = 2''-O-succinyl-ADP-D-ribose + nicotinamide + L-lysyl-[protein]</text>
        <dbReference type="Rhea" id="RHEA:47668"/>
        <dbReference type="Rhea" id="RHEA-COMP:9752"/>
        <dbReference type="Rhea" id="RHEA-COMP:11877"/>
        <dbReference type="ChEBI" id="CHEBI:15377"/>
        <dbReference type="ChEBI" id="CHEBI:17154"/>
        <dbReference type="ChEBI" id="CHEBI:29969"/>
        <dbReference type="ChEBI" id="CHEBI:57540"/>
        <dbReference type="ChEBI" id="CHEBI:87830"/>
        <dbReference type="ChEBI" id="CHEBI:87832"/>
    </reaction>
</comment>
<dbReference type="InterPro" id="IPR026590">
    <property type="entry name" value="Ssirtuin_cat_dom"/>
</dbReference>
<dbReference type="GO" id="GO:0005739">
    <property type="term" value="C:mitochondrion"/>
    <property type="evidence" value="ECO:0007669"/>
    <property type="project" value="UniProtKB-SubCell"/>
</dbReference>
<name>A0A1D1VUZ1_RAMVA</name>
<dbReference type="Gene3D" id="3.30.1600.10">
    <property type="entry name" value="SIR2/SIRT2 'Small Domain"/>
    <property type="match status" value="1"/>
</dbReference>
<dbReference type="InterPro" id="IPR029035">
    <property type="entry name" value="DHS-like_NAD/FAD-binding_dom"/>
</dbReference>
<proteinExistence type="inferred from homology"/>
<dbReference type="HAMAP" id="MF_01121">
    <property type="entry name" value="Sirtuin_ClassIII"/>
    <property type="match status" value="1"/>
</dbReference>
<feature type="domain" description="Deacetylase sirtuin-type" evidence="5">
    <location>
        <begin position="43"/>
        <end position="316"/>
    </location>
</feature>
<comment type="domain">
    <text evidence="3">In contrast to class I sirtuins, class III sirtuins have only weak deacetylase activity. Difference in substrate specificity is probably due to a larger hydrophobic pocket with 2 residues (Tyr-112 and Arg-115) that bind to malonylated and succinylated substrates and define the specificity.</text>
</comment>
<dbReference type="CDD" id="cd01412">
    <property type="entry name" value="SIRT5_Af1_CobB"/>
    <property type="match status" value="1"/>
</dbReference>
<dbReference type="EC" id="2.3.1.-" evidence="3"/>
<dbReference type="OrthoDB" id="424302at2759"/>
<dbReference type="EMBL" id="BDGG01000011">
    <property type="protein sequence ID" value="GAV04851.1"/>
    <property type="molecule type" value="Genomic_DNA"/>
</dbReference>
<feature type="binding site" evidence="3">
    <location>
        <begin position="283"/>
        <end position="285"/>
    </location>
    <ligand>
        <name>NAD(+)</name>
        <dbReference type="ChEBI" id="CHEBI:57540"/>
    </ligand>
</feature>
<comment type="subcellular location">
    <subcellularLocation>
        <location evidence="3">Mitochondrion</location>
    </subcellularLocation>
</comment>
<evidence type="ECO:0000256" key="1">
    <source>
        <dbReference type="ARBA" id="ARBA00022679"/>
    </source>
</evidence>
<evidence type="ECO:0000313" key="7">
    <source>
        <dbReference type="Proteomes" id="UP000186922"/>
    </source>
</evidence>
<dbReference type="NCBIfam" id="NF001753">
    <property type="entry name" value="PRK00481.1-3"/>
    <property type="match status" value="1"/>
</dbReference>
<feature type="binding site" evidence="4">
    <location>
        <position position="179"/>
    </location>
    <ligand>
        <name>Zn(2+)</name>
        <dbReference type="ChEBI" id="CHEBI:29105"/>
    </ligand>
</feature>
<evidence type="ECO:0000256" key="4">
    <source>
        <dbReference type="PROSITE-ProRule" id="PRU00236"/>
    </source>
</evidence>
<comment type="similarity">
    <text evidence="3">Belongs to the sirtuin family. Class III subfamily.</text>
</comment>
<dbReference type="Pfam" id="PF02146">
    <property type="entry name" value="SIR2"/>
    <property type="match status" value="1"/>
</dbReference>
<dbReference type="InterPro" id="IPR026591">
    <property type="entry name" value="Sirtuin_cat_small_dom_sf"/>
</dbReference>
<evidence type="ECO:0000256" key="3">
    <source>
        <dbReference type="HAMAP-Rule" id="MF_03160"/>
    </source>
</evidence>
<dbReference type="GO" id="GO:0036055">
    <property type="term" value="F:protein-succinyllysine desuccinylase activity"/>
    <property type="evidence" value="ECO:0007669"/>
    <property type="project" value="UniProtKB-UniRule"/>
</dbReference>
<dbReference type="STRING" id="947166.A0A1D1VUZ1"/>
<gene>
    <name evidence="6" type="primary">RvY_15064-1</name>
    <name evidence="6" type="synonym">RvY_15064.1</name>
    <name evidence="6" type="ORF">RvY_15064</name>
</gene>
<dbReference type="AlphaFoldDB" id="A0A1D1VUZ1"/>
<evidence type="ECO:0000313" key="6">
    <source>
        <dbReference type="EMBL" id="GAV04851.1"/>
    </source>
</evidence>
<keyword evidence="3 4" id="KW-0479">Metal-binding</keyword>
<evidence type="ECO:0000256" key="2">
    <source>
        <dbReference type="ARBA" id="ARBA00023027"/>
    </source>
</evidence>
<dbReference type="GO" id="GO:0017136">
    <property type="term" value="F:histone deacetylase activity, NAD-dependent"/>
    <property type="evidence" value="ECO:0007669"/>
    <property type="project" value="TreeGrafter"/>
</dbReference>
<dbReference type="InterPro" id="IPR027546">
    <property type="entry name" value="Sirtuin_class_III"/>
</dbReference>
<keyword evidence="7" id="KW-1185">Reference proteome</keyword>
<feature type="binding site" evidence="3">
    <location>
        <position position="115"/>
    </location>
    <ligand>
        <name>substrate</name>
    </ligand>
</feature>
<comment type="catalytic activity">
    <reaction evidence="3">
        <text>N(6)-glutaryl-L-lysyl-[protein] + NAD(+) + H2O = 2''-O-glutaryl-ADP-D-ribose + nicotinamide + L-lysyl-[protein]</text>
        <dbReference type="Rhea" id="RHEA:47664"/>
        <dbReference type="Rhea" id="RHEA-COMP:9752"/>
        <dbReference type="Rhea" id="RHEA-COMP:11875"/>
        <dbReference type="ChEBI" id="CHEBI:15377"/>
        <dbReference type="ChEBI" id="CHEBI:17154"/>
        <dbReference type="ChEBI" id="CHEBI:29969"/>
        <dbReference type="ChEBI" id="CHEBI:57540"/>
        <dbReference type="ChEBI" id="CHEBI:87828"/>
        <dbReference type="ChEBI" id="CHEBI:87829"/>
    </reaction>
</comment>
<dbReference type="Proteomes" id="UP000186922">
    <property type="component" value="Unassembled WGS sequence"/>
</dbReference>
<dbReference type="SUPFAM" id="SSF52467">
    <property type="entry name" value="DHS-like NAD/FAD-binding domain"/>
    <property type="match status" value="1"/>
</dbReference>
<feature type="binding site" evidence="3">
    <location>
        <begin position="150"/>
        <end position="153"/>
    </location>
    <ligand>
        <name>NAD(+)</name>
        <dbReference type="ChEBI" id="CHEBI:57540"/>
    </ligand>
</feature>
<dbReference type="GO" id="GO:0061697">
    <property type="term" value="F:protein-glutaryllysine deglutarylase activity"/>
    <property type="evidence" value="ECO:0007669"/>
    <property type="project" value="RHEA"/>
</dbReference>
<dbReference type="PROSITE" id="PS50305">
    <property type="entry name" value="SIRTUIN"/>
    <property type="match status" value="1"/>
</dbReference>
<comment type="cofactor">
    <cofactor evidence="3">
        <name>Zn(2+)</name>
        <dbReference type="ChEBI" id="CHEBI:29105"/>
    </cofactor>
    <text evidence="3">Binds 1 zinc ion per subunit.</text>
</comment>
<feature type="active site" description="Proton acceptor" evidence="3 4">
    <location>
        <position position="168"/>
    </location>
</feature>
<dbReference type="Gene3D" id="3.40.50.1220">
    <property type="entry name" value="TPP-binding domain"/>
    <property type="match status" value="1"/>
</dbReference>
<dbReference type="PANTHER" id="PTHR11085">
    <property type="entry name" value="NAD-DEPENDENT PROTEIN DEACYLASE SIRTUIN-5, MITOCHONDRIAL-RELATED"/>
    <property type="match status" value="1"/>
</dbReference>
<dbReference type="InterPro" id="IPR050134">
    <property type="entry name" value="NAD-dep_sirtuin_deacylases"/>
</dbReference>
<dbReference type="PANTHER" id="PTHR11085:SF10">
    <property type="entry name" value="NAD-DEPENDENT PROTEIN DEACYLASE SIRTUIN-5, MITOCHONDRIAL-RELATED"/>
    <property type="match status" value="1"/>
</dbReference>
<comment type="catalytic activity">
    <reaction evidence="3">
        <text>N(6)-malonyl-L-lysyl-[protein] + NAD(+) + H2O = 2''-O-malonyl-ADP-D-ribose + nicotinamide + L-lysyl-[protein]</text>
        <dbReference type="Rhea" id="RHEA:47672"/>
        <dbReference type="Rhea" id="RHEA-COMP:9752"/>
        <dbReference type="Rhea" id="RHEA-COMP:11878"/>
        <dbReference type="ChEBI" id="CHEBI:15377"/>
        <dbReference type="ChEBI" id="CHEBI:17154"/>
        <dbReference type="ChEBI" id="CHEBI:29969"/>
        <dbReference type="ChEBI" id="CHEBI:57540"/>
        <dbReference type="ChEBI" id="CHEBI:87831"/>
        <dbReference type="ChEBI" id="CHEBI:87833"/>
    </reaction>
</comment>
<accession>A0A1D1VUZ1</accession>
<protein>
    <recommendedName>
        <fullName evidence="3">NAD-dependent protein deacylase</fullName>
        <ecNumber evidence="3">2.3.1.-</ecNumber>
    </recommendedName>
    <alternativeName>
        <fullName evidence="3">Regulatory protein SIR2 homolog 5</fullName>
    </alternativeName>
</protein>
<feature type="binding site" evidence="3">
    <location>
        <position position="301"/>
    </location>
    <ligand>
        <name>NAD(+)</name>
        <dbReference type="ChEBI" id="CHEBI:57540"/>
    </ligand>
</feature>
<keyword evidence="3" id="KW-0496">Mitochondrion</keyword>
<feature type="binding site" evidence="3">
    <location>
        <begin position="68"/>
        <end position="87"/>
    </location>
    <ligand>
        <name>NAD(+)</name>
        <dbReference type="ChEBI" id="CHEBI:57540"/>
    </ligand>
</feature>
<comment type="function">
    <text evidence="3">NAD-dependent lysine demalonylase, desuccinylase and deglutarylase that specifically removes malonyl, succinyl and glutaryl groups on target proteins. Has weak NAD-dependent protein deacetylase activity; however this activity may not be physiologically relevant in vivo.</text>
</comment>
<feature type="binding site" evidence="3">
    <location>
        <position position="112"/>
    </location>
    <ligand>
        <name>substrate</name>
    </ligand>
</feature>
<dbReference type="GO" id="GO:0008270">
    <property type="term" value="F:zinc ion binding"/>
    <property type="evidence" value="ECO:0007669"/>
    <property type="project" value="UniProtKB-UniRule"/>
</dbReference>
<keyword evidence="1 3" id="KW-0808">Transferase</keyword>
<organism evidence="6 7">
    <name type="scientific">Ramazzottius varieornatus</name>
    <name type="common">Water bear</name>
    <name type="synonym">Tardigrade</name>
    <dbReference type="NCBI Taxonomy" id="947166"/>
    <lineage>
        <taxon>Eukaryota</taxon>
        <taxon>Metazoa</taxon>
        <taxon>Ecdysozoa</taxon>
        <taxon>Tardigrada</taxon>
        <taxon>Eutardigrada</taxon>
        <taxon>Parachela</taxon>
        <taxon>Hypsibioidea</taxon>
        <taxon>Ramazzottiidae</taxon>
        <taxon>Ramazzottius</taxon>
    </lineage>
</organism>
<dbReference type="GO" id="GO:0036054">
    <property type="term" value="F:protein-malonyllysine demalonylase activity"/>
    <property type="evidence" value="ECO:0007669"/>
    <property type="project" value="UniProtKB-UniRule"/>
</dbReference>
<sequence>MKLRIFVTSLRTFAGPGYRPPLLTSMALHNDLSHRRRLLSAWATDRVRQQESFQAELIKARRIVVLTGAGVSAESGIPTFRGAGGFWGKYSATELATYGAFVRDPSLVWTFYEYRRATVLQTKPNPGHVALAETEAVLENNEKKLTIVTQNIDGLHQRAGSKNVIEIHGSLFKTECTKCRKVEENLQVPICDALKDARMPDADNEQLKIPEEQLPRCGSCGGLLRPHVVWFGENLDEEVLKRVYQELGSCDLCLVVGTSSVVYPAAMFAPHVAARSVSVAEFNMELTGGADASNYLFLGPSGKTLPEALAPLLKALQKAENLVF</sequence>
<keyword evidence="2 3" id="KW-0520">NAD</keyword>
<feature type="binding site" evidence="3 4">
    <location>
        <position position="217"/>
    </location>
    <ligand>
        <name>Zn(2+)</name>
        <dbReference type="ChEBI" id="CHEBI:29105"/>
    </ligand>
</feature>
<feature type="binding site" evidence="3">
    <location>
        <begin position="257"/>
        <end position="259"/>
    </location>
    <ligand>
        <name>NAD(+)</name>
        <dbReference type="ChEBI" id="CHEBI:57540"/>
    </ligand>
</feature>
<reference evidence="6 7" key="1">
    <citation type="journal article" date="2016" name="Nat. Commun.">
        <title>Extremotolerant tardigrade genome and improved radiotolerance of human cultured cells by tardigrade-unique protein.</title>
        <authorList>
            <person name="Hashimoto T."/>
            <person name="Horikawa D.D."/>
            <person name="Saito Y."/>
            <person name="Kuwahara H."/>
            <person name="Kozuka-Hata H."/>
            <person name="Shin-I T."/>
            <person name="Minakuchi Y."/>
            <person name="Ohishi K."/>
            <person name="Motoyama A."/>
            <person name="Aizu T."/>
            <person name="Enomoto A."/>
            <person name="Kondo K."/>
            <person name="Tanaka S."/>
            <person name="Hara Y."/>
            <person name="Koshikawa S."/>
            <person name="Sagara H."/>
            <person name="Miura T."/>
            <person name="Yokobori S."/>
            <person name="Miyagawa K."/>
            <person name="Suzuki Y."/>
            <person name="Kubo T."/>
            <person name="Oyama M."/>
            <person name="Kohara Y."/>
            <person name="Fujiyama A."/>
            <person name="Arakawa K."/>
            <person name="Katayama T."/>
            <person name="Toyoda A."/>
            <person name="Kunieda T."/>
        </authorList>
    </citation>
    <scope>NUCLEOTIDE SEQUENCE [LARGE SCALE GENOMIC DNA]</scope>
    <source>
        <strain evidence="6 7">YOKOZUNA-1</strain>
    </source>
</reference>
<dbReference type="GO" id="GO:0070403">
    <property type="term" value="F:NAD+ binding"/>
    <property type="evidence" value="ECO:0007669"/>
    <property type="project" value="UniProtKB-UniRule"/>
</dbReference>
<feature type="binding site" evidence="3 4">
    <location>
        <position position="176"/>
    </location>
    <ligand>
        <name>Zn(2+)</name>
        <dbReference type="ChEBI" id="CHEBI:29105"/>
    </ligand>
</feature>
<keyword evidence="3 4" id="KW-0862">Zinc</keyword>
<dbReference type="GO" id="GO:0005634">
    <property type="term" value="C:nucleus"/>
    <property type="evidence" value="ECO:0007669"/>
    <property type="project" value="TreeGrafter"/>
</dbReference>
<comment type="caution">
    <text evidence="3">Lacks conserved residue(s) required for the propagation of feature annotation.</text>
</comment>
<comment type="caution">
    <text evidence="6">The sequence shown here is derived from an EMBL/GenBank/DDBJ whole genome shotgun (WGS) entry which is preliminary data.</text>
</comment>